<dbReference type="InterPro" id="IPR027417">
    <property type="entry name" value="P-loop_NTPase"/>
</dbReference>
<evidence type="ECO:0000256" key="1">
    <source>
        <dbReference type="ARBA" id="ARBA00012417"/>
    </source>
</evidence>
<gene>
    <name evidence="8" type="ORF">GCM10022404_05120</name>
</gene>
<sequence length="341" mass="36298">MKLSARDAISFFAKPDTKLAGILIHGADAMRIALKRQEMIAALVGPEGESEMRLSRLSAGELRRDKAMLADALKEKGFFPGHRVTFVEDATELAAPPILDALSDWQAGDAQLVVTAGSLKATSKLRKAFEAGRNTVAIAIYNDPPTRAEIDTELAKSGLTQIAPEAGRDIEALARVLDPGDFRQTLEKLALYKRGDPTAVTSADVQACAPVTTEAGVDDLLNAAAEGKEAAIGPLIQKIDGQGVSAVALSISMMRHFRTLHAAASDPGGVSSGIARARPPIFGPRRDRMSRQAQTWGVQKLETALGLITDTDLTLRSASRAPTMAVVERALIRLAMLSKRG</sequence>
<keyword evidence="5" id="KW-0239">DNA-directed DNA polymerase</keyword>
<dbReference type="Gene3D" id="3.40.50.300">
    <property type="entry name" value="P-loop containing nucleotide triphosphate hydrolases"/>
    <property type="match status" value="1"/>
</dbReference>
<accession>A0ABP7JWJ6</accession>
<dbReference type="EMBL" id="BAABDF010000003">
    <property type="protein sequence ID" value="GAA3857208.1"/>
    <property type="molecule type" value="Genomic_DNA"/>
</dbReference>
<evidence type="ECO:0000256" key="5">
    <source>
        <dbReference type="ARBA" id="ARBA00022932"/>
    </source>
</evidence>
<reference evidence="9" key="1">
    <citation type="journal article" date="2019" name="Int. J. Syst. Evol. Microbiol.">
        <title>The Global Catalogue of Microorganisms (GCM) 10K type strain sequencing project: providing services to taxonomists for standard genome sequencing and annotation.</title>
        <authorList>
            <consortium name="The Broad Institute Genomics Platform"/>
            <consortium name="The Broad Institute Genome Sequencing Center for Infectious Disease"/>
            <person name="Wu L."/>
            <person name="Ma J."/>
        </authorList>
    </citation>
    <scope>NUCLEOTIDE SEQUENCE [LARGE SCALE GENOMIC DNA]</scope>
    <source>
        <strain evidence="9">JCM 17190</strain>
    </source>
</reference>
<proteinExistence type="inferred from homology"/>
<dbReference type="RefSeq" id="WP_344843068.1">
    <property type="nucleotide sequence ID" value="NZ_BAABDF010000003.1"/>
</dbReference>
<evidence type="ECO:0000256" key="7">
    <source>
        <dbReference type="ARBA" id="ARBA00049244"/>
    </source>
</evidence>
<comment type="caution">
    <text evidence="8">The sequence shown here is derived from an EMBL/GenBank/DDBJ whole genome shotgun (WGS) entry which is preliminary data.</text>
</comment>
<evidence type="ECO:0000256" key="2">
    <source>
        <dbReference type="ARBA" id="ARBA00022679"/>
    </source>
</evidence>
<comment type="catalytic activity">
    <reaction evidence="7">
        <text>DNA(n) + a 2'-deoxyribonucleoside 5'-triphosphate = DNA(n+1) + diphosphate</text>
        <dbReference type="Rhea" id="RHEA:22508"/>
        <dbReference type="Rhea" id="RHEA-COMP:17339"/>
        <dbReference type="Rhea" id="RHEA-COMP:17340"/>
        <dbReference type="ChEBI" id="CHEBI:33019"/>
        <dbReference type="ChEBI" id="CHEBI:61560"/>
        <dbReference type="ChEBI" id="CHEBI:173112"/>
        <dbReference type="EC" id="2.7.7.7"/>
    </reaction>
</comment>
<comment type="similarity">
    <text evidence="6">Belongs to the DNA polymerase HolA subunit family.</text>
</comment>
<dbReference type="PANTHER" id="PTHR34388">
    <property type="entry name" value="DNA POLYMERASE III SUBUNIT DELTA"/>
    <property type="match status" value="1"/>
</dbReference>
<evidence type="ECO:0000256" key="4">
    <source>
        <dbReference type="ARBA" id="ARBA00022705"/>
    </source>
</evidence>
<dbReference type="InterPro" id="IPR005790">
    <property type="entry name" value="DNA_polIII_delta"/>
</dbReference>
<evidence type="ECO:0000313" key="9">
    <source>
        <dbReference type="Proteomes" id="UP001399917"/>
    </source>
</evidence>
<keyword evidence="4" id="KW-0235">DNA replication</keyword>
<protein>
    <recommendedName>
        <fullName evidence="1">DNA-directed DNA polymerase</fullName>
        <ecNumber evidence="1">2.7.7.7</ecNumber>
    </recommendedName>
</protein>
<dbReference type="Proteomes" id="UP001399917">
    <property type="component" value="Unassembled WGS sequence"/>
</dbReference>
<evidence type="ECO:0000313" key="8">
    <source>
        <dbReference type="EMBL" id="GAA3857208.1"/>
    </source>
</evidence>
<evidence type="ECO:0000256" key="3">
    <source>
        <dbReference type="ARBA" id="ARBA00022695"/>
    </source>
</evidence>
<name>A0ABP7JWJ6_9RHOB</name>
<evidence type="ECO:0000256" key="6">
    <source>
        <dbReference type="ARBA" id="ARBA00034754"/>
    </source>
</evidence>
<organism evidence="8 9">
    <name type="scientific">Celeribacter arenosi</name>
    <dbReference type="NCBI Taxonomy" id="792649"/>
    <lineage>
        <taxon>Bacteria</taxon>
        <taxon>Pseudomonadati</taxon>
        <taxon>Pseudomonadota</taxon>
        <taxon>Alphaproteobacteria</taxon>
        <taxon>Rhodobacterales</taxon>
        <taxon>Roseobacteraceae</taxon>
        <taxon>Celeribacter</taxon>
    </lineage>
</organism>
<dbReference type="SUPFAM" id="SSF48019">
    <property type="entry name" value="post-AAA+ oligomerization domain-like"/>
    <property type="match status" value="1"/>
</dbReference>
<dbReference type="NCBIfam" id="TIGR01128">
    <property type="entry name" value="holA"/>
    <property type="match status" value="1"/>
</dbReference>
<dbReference type="PANTHER" id="PTHR34388:SF1">
    <property type="entry name" value="DNA POLYMERASE III SUBUNIT DELTA"/>
    <property type="match status" value="1"/>
</dbReference>
<dbReference type="EC" id="2.7.7.7" evidence="1"/>
<dbReference type="Gene3D" id="1.20.272.10">
    <property type="match status" value="1"/>
</dbReference>
<keyword evidence="9" id="KW-1185">Reference proteome</keyword>
<dbReference type="InterPro" id="IPR008921">
    <property type="entry name" value="DNA_pol3_clamp-load_cplx_C"/>
</dbReference>
<keyword evidence="2" id="KW-0808">Transferase</keyword>
<keyword evidence="3" id="KW-0548">Nucleotidyltransferase</keyword>